<gene>
    <name evidence="14" type="ORF">XELAEV_18022323mg</name>
</gene>
<dbReference type="FunFam" id="1.20.1070.10:FF:000069">
    <property type="entry name" value="Prokineticin receptor 2"/>
    <property type="match status" value="1"/>
</dbReference>
<evidence type="ECO:0000256" key="9">
    <source>
        <dbReference type="ARBA" id="ARBA00023180"/>
    </source>
</evidence>
<keyword evidence="4 12" id="KW-1133">Transmembrane helix</keyword>
<evidence type="ECO:0000256" key="12">
    <source>
        <dbReference type="SAM" id="Phobius"/>
    </source>
</evidence>
<name>A0A974HN34_XENLA</name>
<evidence type="ECO:0000256" key="7">
    <source>
        <dbReference type="ARBA" id="ARBA00023157"/>
    </source>
</evidence>
<keyword evidence="8 11" id="KW-0675">Receptor</keyword>
<dbReference type="SUPFAM" id="SSF81321">
    <property type="entry name" value="Family A G protein-coupled receptor-like"/>
    <property type="match status" value="1"/>
</dbReference>
<dbReference type="GO" id="GO:0008188">
    <property type="term" value="F:neuropeptide receptor activity"/>
    <property type="evidence" value="ECO:0007669"/>
    <property type="project" value="TreeGrafter"/>
</dbReference>
<dbReference type="GO" id="GO:0005886">
    <property type="term" value="C:plasma membrane"/>
    <property type="evidence" value="ECO:0007669"/>
    <property type="project" value="UniProtKB-SubCell"/>
</dbReference>
<dbReference type="AlphaFoldDB" id="A0A974HN34"/>
<keyword evidence="5 11" id="KW-0297">G-protein coupled receptor</keyword>
<evidence type="ECO:0000256" key="2">
    <source>
        <dbReference type="ARBA" id="ARBA00022475"/>
    </source>
</evidence>
<evidence type="ECO:0000256" key="4">
    <source>
        <dbReference type="ARBA" id="ARBA00022989"/>
    </source>
</evidence>
<reference evidence="15" key="1">
    <citation type="journal article" date="2016" name="Nature">
        <title>Genome evolution in the allotetraploid frog Xenopus laevis.</title>
        <authorList>
            <person name="Session A.M."/>
            <person name="Uno Y."/>
            <person name="Kwon T."/>
            <person name="Chapman J.A."/>
            <person name="Toyoda A."/>
            <person name="Takahashi S."/>
            <person name="Fukui A."/>
            <person name="Hikosaka A."/>
            <person name="Suzuki A."/>
            <person name="Kondo M."/>
            <person name="van Heeringen S.J."/>
            <person name="Quigley I."/>
            <person name="Heinz S."/>
            <person name="Ogino H."/>
            <person name="Ochi H."/>
            <person name="Hellsten U."/>
            <person name="Lyons J.B."/>
            <person name="Simakov O."/>
            <person name="Putnam N."/>
            <person name="Stites J."/>
            <person name="Kuroki Y."/>
            <person name="Tanaka T."/>
            <person name="Michiue T."/>
            <person name="Watanabe M."/>
            <person name="Bogdanovic O."/>
            <person name="Lister R."/>
            <person name="Georgiou G."/>
            <person name="Paranjpe S.S."/>
            <person name="van Kruijsbergen I."/>
            <person name="Shu S."/>
            <person name="Carlson J."/>
            <person name="Kinoshita T."/>
            <person name="Ohta Y."/>
            <person name="Mawaribuchi S."/>
            <person name="Jenkins J."/>
            <person name="Grimwood J."/>
            <person name="Schmutz J."/>
            <person name="Mitros T."/>
            <person name="Mozaffari S.V."/>
            <person name="Suzuki Y."/>
            <person name="Haramoto Y."/>
            <person name="Yamamoto T.S."/>
            <person name="Takagi C."/>
            <person name="Heald R."/>
            <person name="Miller K."/>
            <person name="Haudenschild C."/>
            <person name="Kitzman J."/>
            <person name="Nakayama T."/>
            <person name="Izutsu Y."/>
            <person name="Robert J."/>
            <person name="Fortriede J."/>
            <person name="Burns K."/>
            <person name="Lotay V."/>
            <person name="Karimi K."/>
            <person name="Yasuoka Y."/>
            <person name="Dichmann D.S."/>
            <person name="Flajnik M.F."/>
            <person name="Houston D.W."/>
            <person name="Shendure J."/>
            <person name="DuPasquier L."/>
            <person name="Vize P.D."/>
            <person name="Zorn A.M."/>
            <person name="Ito M."/>
            <person name="Marcotte E.M."/>
            <person name="Wallingford J.B."/>
            <person name="Ito Y."/>
            <person name="Asashima M."/>
            <person name="Ueno N."/>
            <person name="Matsuda Y."/>
            <person name="Veenstra G.J."/>
            <person name="Fujiyama A."/>
            <person name="Harland R.M."/>
            <person name="Taira M."/>
            <person name="Rokhsar D.S."/>
        </authorList>
    </citation>
    <scope>NUCLEOTIDE SEQUENCE [LARGE SCALE GENOMIC DNA]</scope>
    <source>
        <strain evidence="15">J</strain>
    </source>
</reference>
<keyword evidence="6 12" id="KW-0472">Membrane</keyword>
<accession>A0A974HN34</accession>
<dbReference type="CDD" id="cd15204">
    <property type="entry name" value="7tmA_prokineticin-R"/>
    <property type="match status" value="1"/>
</dbReference>
<evidence type="ECO:0000256" key="3">
    <source>
        <dbReference type="ARBA" id="ARBA00022692"/>
    </source>
</evidence>
<keyword evidence="7" id="KW-1015">Disulfide bond</keyword>
<keyword evidence="10 11" id="KW-0807">Transducer</keyword>
<comment type="subcellular location">
    <subcellularLocation>
        <location evidence="1">Cell membrane</location>
        <topology evidence="1">Multi-pass membrane protein</topology>
    </subcellularLocation>
</comment>
<dbReference type="Proteomes" id="UP000694892">
    <property type="component" value="Chromosome 4L"/>
</dbReference>
<dbReference type="Gene3D" id="1.20.1070.10">
    <property type="entry name" value="Rhodopsin 7-helix transmembrane proteins"/>
    <property type="match status" value="1"/>
</dbReference>
<dbReference type="PROSITE" id="PS00237">
    <property type="entry name" value="G_PROTEIN_RECEP_F1_1"/>
    <property type="match status" value="1"/>
</dbReference>
<evidence type="ECO:0000256" key="5">
    <source>
        <dbReference type="ARBA" id="ARBA00023040"/>
    </source>
</evidence>
<evidence type="ECO:0000256" key="1">
    <source>
        <dbReference type="ARBA" id="ARBA00004651"/>
    </source>
</evidence>
<proteinExistence type="inferred from homology"/>
<dbReference type="PRINTS" id="PR00237">
    <property type="entry name" value="GPCRRHODOPSN"/>
</dbReference>
<feature type="transmembrane region" description="Helical" evidence="12">
    <location>
        <begin position="220"/>
        <end position="241"/>
    </location>
</feature>
<comment type="similarity">
    <text evidence="11">Belongs to the G-protein coupled receptor 1 family.</text>
</comment>
<keyword evidence="3 11" id="KW-0812">Transmembrane</keyword>
<evidence type="ECO:0000256" key="6">
    <source>
        <dbReference type="ARBA" id="ARBA00023136"/>
    </source>
</evidence>
<protein>
    <recommendedName>
        <fullName evidence="13">G-protein coupled receptors family 1 profile domain-containing protein</fullName>
    </recommendedName>
</protein>
<dbReference type="OMA" id="CYIRICH"/>
<feature type="transmembrane region" description="Helical" evidence="12">
    <location>
        <begin position="46"/>
        <end position="75"/>
    </location>
</feature>
<evidence type="ECO:0000256" key="8">
    <source>
        <dbReference type="ARBA" id="ARBA00023170"/>
    </source>
</evidence>
<dbReference type="PROSITE" id="PS50262">
    <property type="entry name" value="G_PROTEIN_RECEP_F1_2"/>
    <property type="match status" value="1"/>
</dbReference>
<dbReference type="PANTHER" id="PTHR24238">
    <property type="entry name" value="G-PROTEIN COUPLED RECEPTOR"/>
    <property type="match status" value="1"/>
</dbReference>
<feature type="transmembrane region" description="Helical" evidence="12">
    <location>
        <begin position="168"/>
        <end position="188"/>
    </location>
</feature>
<evidence type="ECO:0000256" key="11">
    <source>
        <dbReference type="RuleBase" id="RU000688"/>
    </source>
</evidence>
<keyword evidence="9" id="KW-0325">Glycoprotein</keyword>
<evidence type="ECO:0000313" key="14">
    <source>
        <dbReference type="EMBL" id="OCT84182.1"/>
    </source>
</evidence>
<sequence>MGRMETRRPVSSSASSEAADFWNHSFEYNYFIYEEEGPETGGKVIFIARLFIGVILACVMLICGFGNLIFILTLAMKKKLHSVTNILIGNLAVSDLLVAVVCCPFEMDYYVIREQSWTFGHVICSSVSYLRMVSLYVSTNALLAIAVDRYLVIVHPLQPRIMLRTACGVLLIIWLTSIFVAAPAAYFATETDFDAQHEPGGKVFCGQIWPADRALLYKSYSLFLLAVEFLAPVIIMSLCYIRICHQLWFRNLPGFQTEQLRERLQARRKTVLMLVAVLLAYVFCWSPFYCYAIVRDFYPGLLLKERHAIALYYIVECIAISNSIINTLFFVTVKNRPQFCLKGKCERYITFQGCKTSVQPTAV</sequence>
<evidence type="ECO:0000256" key="10">
    <source>
        <dbReference type="ARBA" id="ARBA00023224"/>
    </source>
</evidence>
<feature type="transmembrane region" description="Helical" evidence="12">
    <location>
        <begin position="309"/>
        <end position="333"/>
    </location>
</feature>
<dbReference type="InterPro" id="IPR000276">
    <property type="entry name" value="GPCR_Rhodpsn"/>
</dbReference>
<dbReference type="EMBL" id="CM004472">
    <property type="protein sequence ID" value="OCT84182.1"/>
    <property type="molecule type" value="Genomic_DNA"/>
</dbReference>
<feature type="transmembrane region" description="Helical" evidence="12">
    <location>
        <begin position="87"/>
        <end position="107"/>
    </location>
</feature>
<dbReference type="InterPro" id="IPR017452">
    <property type="entry name" value="GPCR_Rhodpsn_7TM"/>
</dbReference>
<feature type="domain" description="G-protein coupled receptors family 1 profile" evidence="13">
    <location>
        <begin position="66"/>
        <end position="330"/>
    </location>
</feature>
<dbReference type="Pfam" id="PF00001">
    <property type="entry name" value="7tm_1"/>
    <property type="match status" value="1"/>
</dbReference>
<organism evidence="14 15">
    <name type="scientific">Xenopus laevis</name>
    <name type="common">African clawed frog</name>
    <dbReference type="NCBI Taxonomy" id="8355"/>
    <lineage>
        <taxon>Eukaryota</taxon>
        <taxon>Metazoa</taxon>
        <taxon>Chordata</taxon>
        <taxon>Craniata</taxon>
        <taxon>Vertebrata</taxon>
        <taxon>Euteleostomi</taxon>
        <taxon>Amphibia</taxon>
        <taxon>Batrachia</taxon>
        <taxon>Anura</taxon>
        <taxon>Pipoidea</taxon>
        <taxon>Pipidae</taxon>
        <taxon>Xenopodinae</taxon>
        <taxon>Xenopus</taxon>
        <taxon>Xenopus</taxon>
    </lineage>
</organism>
<dbReference type="PANTHER" id="PTHR24238:SF74">
    <property type="entry name" value="PROKINETICIN RECEPTOR 2"/>
    <property type="match status" value="1"/>
</dbReference>
<evidence type="ECO:0000313" key="15">
    <source>
        <dbReference type="Proteomes" id="UP000694892"/>
    </source>
</evidence>
<keyword evidence="2" id="KW-1003">Cell membrane</keyword>
<feature type="transmembrane region" description="Helical" evidence="12">
    <location>
        <begin position="271"/>
        <end position="294"/>
    </location>
</feature>
<evidence type="ECO:0000259" key="13">
    <source>
        <dbReference type="PROSITE" id="PS50262"/>
    </source>
</evidence>